<name>A0AC34Q236_9BILA</name>
<sequence length="512" mass="58167">MWNMKMKNIKDISRFFGTKKNQEKVAFNCVESVIGLEIHAQLKTKTKLFSAARLDQSASSNSIVADFDLGVPGTLPRINRQCVQKSLLAAILLKSDIQQVCRFDRKHYFYPDMPMGYQITQNDYPVARGGSFEFFPCKSTASDPFEKKTVRIKQIQLEMDSGKTIKGNSNNLYVDLNRAGIGLVEIVTEPDFSSSSEAASFVDQLRLLLAHNQICAGELHMGNMRVDANISLRVNGQNYPRTEIKNVNSIRLLKDAIDNELKRQKTLLNTGEEIRTVTLSLDDNGGSVVMREKGDSLDYRFTPEPNLPRLKIETEWVSQAKAVASTDPDHLIYVNKFGINPSHAIEIVKDDRRHNFIKATLSKSKVPITVYFEWFKQLQFACEHVNKQFPPNDESFLIHFVDLVNAYHMEKITKLSCIELLKFYLQDNIHEPVSQMILNNKYKRLKTDDDEFHTLLDSILKENPGVCEKFKTSSGNAKQKAFNKLRNALITKAGKRIAVSDAESALKNAFEL</sequence>
<evidence type="ECO:0000313" key="2">
    <source>
        <dbReference type="WBParaSite" id="JU765_v2.g12175.t1"/>
    </source>
</evidence>
<proteinExistence type="predicted"/>
<protein>
    <submittedName>
        <fullName evidence="2">Glutamyl-tRNA(Gln) amidotransferase subunit B, mitochondrial</fullName>
    </submittedName>
</protein>
<accession>A0AC34Q236</accession>
<dbReference type="Proteomes" id="UP000887576">
    <property type="component" value="Unplaced"/>
</dbReference>
<evidence type="ECO:0000313" key="1">
    <source>
        <dbReference type="Proteomes" id="UP000887576"/>
    </source>
</evidence>
<organism evidence="1 2">
    <name type="scientific">Panagrolaimus sp. JU765</name>
    <dbReference type="NCBI Taxonomy" id="591449"/>
    <lineage>
        <taxon>Eukaryota</taxon>
        <taxon>Metazoa</taxon>
        <taxon>Ecdysozoa</taxon>
        <taxon>Nematoda</taxon>
        <taxon>Chromadorea</taxon>
        <taxon>Rhabditida</taxon>
        <taxon>Tylenchina</taxon>
        <taxon>Panagrolaimomorpha</taxon>
        <taxon>Panagrolaimoidea</taxon>
        <taxon>Panagrolaimidae</taxon>
        <taxon>Panagrolaimus</taxon>
    </lineage>
</organism>
<dbReference type="WBParaSite" id="JU765_v2.g12175.t1">
    <property type="protein sequence ID" value="JU765_v2.g12175.t1"/>
    <property type="gene ID" value="JU765_v2.g12175"/>
</dbReference>
<reference evidence="2" key="1">
    <citation type="submission" date="2022-11" db="UniProtKB">
        <authorList>
            <consortium name="WormBaseParasite"/>
        </authorList>
    </citation>
    <scope>IDENTIFICATION</scope>
</reference>